<dbReference type="GO" id="GO:0007165">
    <property type="term" value="P:signal transduction"/>
    <property type="evidence" value="ECO:0007669"/>
    <property type="project" value="TreeGrafter"/>
</dbReference>
<name>A0A9Y1BKG6_9ARCH</name>
<dbReference type="InterPro" id="IPR029045">
    <property type="entry name" value="ClpP/crotonase-like_dom_sf"/>
</dbReference>
<protein>
    <recommendedName>
        <fullName evidence="2">Tail specific protease domain-containing protein</fullName>
    </recommendedName>
</protein>
<gene>
    <name evidence="3" type="ORF">K9W45_11365</name>
</gene>
<dbReference type="Gene3D" id="3.30.750.44">
    <property type="match status" value="1"/>
</dbReference>
<evidence type="ECO:0000256" key="1">
    <source>
        <dbReference type="SAM" id="Phobius"/>
    </source>
</evidence>
<dbReference type="InterPro" id="IPR005151">
    <property type="entry name" value="Tail-specific_protease"/>
</dbReference>
<dbReference type="Pfam" id="PF03572">
    <property type="entry name" value="Peptidase_S41"/>
    <property type="match status" value="1"/>
</dbReference>
<evidence type="ECO:0000259" key="2">
    <source>
        <dbReference type="Pfam" id="PF03572"/>
    </source>
</evidence>
<dbReference type="Gene3D" id="3.90.226.10">
    <property type="entry name" value="2-enoyl-CoA Hydratase, Chain A, domain 1"/>
    <property type="match status" value="1"/>
</dbReference>
<accession>A0A9Y1BKG6</accession>
<reference evidence="3" key="1">
    <citation type="journal article" date="2022" name="Nat. Microbiol.">
        <title>Unique mobile elements and scalable gene flow at the prokaryote-eukaryote boundary revealed by circularized Asgard archaea genomes.</title>
        <authorList>
            <person name="Wu F."/>
            <person name="Speth D.R."/>
            <person name="Philosof A."/>
            <person name="Cremiere A."/>
            <person name="Narayanan A."/>
            <person name="Barco R.A."/>
            <person name="Connon S.A."/>
            <person name="Amend J.P."/>
            <person name="Antoshechkin I.A."/>
            <person name="Orphan V.J."/>
        </authorList>
    </citation>
    <scope>NUCLEOTIDE SEQUENCE</scope>
    <source>
        <strain evidence="3">PM71</strain>
    </source>
</reference>
<dbReference type="PANTHER" id="PTHR32060">
    <property type="entry name" value="TAIL-SPECIFIC PROTEASE"/>
    <property type="match status" value="1"/>
</dbReference>
<dbReference type="Proteomes" id="UP001201020">
    <property type="component" value="Chromosome"/>
</dbReference>
<organism evidence="3">
    <name type="scientific">Candidatus Heimdallarchaeum aukensis</name>
    <dbReference type="NCBI Taxonomy" id="2876573"/>
    <lineage>
        <taxon>Archaea</taxon>
        <taxon>Promethearchaeati</taxon>
        <taxon>Candidatus Heimdallarchaeota</taxon>
        <taxon>Candidatus Heimdallarchaeia (ex Rinke et al. 2021) (nom. nud.)</taxon>
        <taxon>Candidatus Heimdallarchaeales</taxon>
        <taxon>Candidatus Heimdallarchaeaceae</taxon>
        <taxon>Candidatus Heimdallarchaeum</taxon>
    </lineage>
</organism>
<feature type="domain" description="Tail specific protease" evidence="2">
    <location>
        <begin position="285"/>
        <end position="492"/>
    </location>
</feature>
<dbReference type="GO" id="GO:0004175">
    <property type="term" value="F:endopeptidase activity"/>
    <property type="evidence" value="ECO:0007669"/>
    <property type="project" value="TreeGrafter"/>
</dbReference>
<keyword evidence="1" id="KW-0472">Membrane</keyword>
<dbReference type="AlphaFoldDB" id="A0A9Y1BKG6"/>
<sequence length="512" mass="59772">MKRKTIVLISTLSVVIISFSAILSVFIVQPKYDFPLALTSIEPQDMGTKERIEDFKFFYNVIKENYPYLVLKQRTHGFNWLDLKEYFIDKIKQADSNEEFLEIISEAITALQNLHCTIIPYELFDYYAQIYSKYNMGAYVEVFTNEQVADAQFYWYQIMKKLPQKQDYDAKMVYSQGNYTIVEGYSFNWKEKYNITNGSIVIAVNGTPIDNAIKESYRKTYLRFDPFREKLYVRIITPELFGENAVFTVKNATNDAMVNVSFSTFPKIWSYSSAKSNYVTKLSEDCGYVYLSSFSSMYIDSDKTMLFNFYKQIENCSKLIFDIRDNYGGSTRYWYENIIEPLAKTTLKYEYYLAFRDGDYVNYFRENRSITLNMPKEDVTVSLPPEVYTEDFTDLYWEEETIEPQHQFNFDGKIYLLTSDSVYSAAESFAYACKQTHFAELYGTYTGGDGIGIDPIVFVLPNSKLVIRIPQVMGIKANGEADEETFVLPDYKFESEYGDYNALIELILQETN</sequence>
<keyword evidence="1" id="KW-1133">Transmembrane helix</keyword>
<dbReference type="SUPFAM" id="SSF52096">
    <property type="entry name" value="ClpP/crotonase"/>
    <property type="match status" value="1"/>
</dbReference>
<dbReference type="GO" id="GO:0006508">
    <property type="term" value="P:proteolysis"/>
    <property type="evidence" value="ECO:0007669"/>
    <property type="project" value="InterPro"/>
</dbReference>
<dbReference type="EMBL" id="CP084166">
    <property type="protein sequence ID" value="UJG40427.1"/>
    <property type="molecule type" value="Genomic_DNA"/>
</dbReference>
<dbReference type="GO" id="GO:0008236">
    <property type="term" value="F:serine-type peptidase activity"/>
    <property type="evidence" value="ECO:0007669"/>
    <property type="project" value="InterPro"/>
</dbReference>
<evidence type="ECO:0000313" key="3">
    <source>
        <dbReference type="EMBL" id="UJG40427.1"/>
    </source>
</evidence>
<keyword evidence="1" id="KW-0812">Transmembrane</keyword>
<feature type="transmembrane region" description="Helical" evidence="1">
    <location>
        <begin position="7"/>
        <end position="28"/>
    </location>
</feature>
<proteinExistence type="predicted"/>
<dbReference type="PANTHER" id="PTHR32060:SF30">
    <property type="entry name" value="CARBOXY-TERMINAL PROCESSING PROTEASE CTPA"/>
    <property type="match status" value="1"/>
</dbReference>